<sequence length="135" mass="14693">MRDSHSFFYLQLRVFDSVFVVPALALQATRLLWAGPAAAVALFCDCFCCLPFLPCYAAAWLTTMRTITTRIAMNTAAAISPAITTWTGFSRAMSRSCSAPLRRPMNDHSTARMVCANDSLRLTASFISSIAPSSA</sequence>
<organism evidence="2 3">
    <name type="scientific">Cupriavidus taiwanensis</name>
    <dbReference type="NCBI Taxonomy" id="164546"/>
    <lineage>
        <taxon>Bacteria</taxon>
        <taxon>Pseudomonadati</taxon>
        <taxon>Pseudomonadota</taxon>
        <taxon>Betaproteobacteria</taxon>
        <taxon>Burkholderiales</taxon>
        <taxon>Burkholderiaceae</taxon>
        <taxon>Cupriavidus</taxon>
    </lineage>
</organism>
<evidence type="ECO:0000313" key="2">
    <source>
        <dbReference type="EMBL" id="SPK73624.1"/>
    </source>
</evidence>
<gene>
    <name evidence="2" type="ORF">CT19425_110161</name>
</gene>
<dbReference type="EMBL" id="LT991976">
    <property type="protein sequence ID" value="SPK73624.1"/>
    <property type="molecule type" value="Genomic_DNA"/>
</dbReference>
<evidence type="ECO:0000313" key="3">
    <source>
        <dbReference type="Proteomes" id="UP000255505"/>
    </source>
</evidence>
<keyword evidence="1" id="KW-1133">Transmembrane helix</keyword>
<feature type="transmembrane region" description="Helical" evidence="1">
    <location>
        <begin position="39"/>
        <end position="61"/>
    </location>
</feature>
<proteinExistence type="predicted"/>
<dbReference type="AlphaFoldDB" id="A0A375IFU2"/>
<feature type="transmembrane region" description="Helical" evidence="1">
    <location>
        <begin position="12"/>
        <end position="33"/>
    </location>
</feature>
<dbReference type="Proteomes" id="UP000255505">
    <property type="component" value="Chromosome I"/>
</dbReference>
<name>A0A375IFU2_9BURK</name>
<protein>
    <submittedName>
        <fullName evidence="2">Uncharacterized protein</fullName>
    </submittedName>
</protein>
<reference evidence="2 3" key="1">
    <citation type="submission" date="2018-01" db="EMBL/GenBank/DDBJ databases">
        <authorList>
            <person name="Gaut B.S."/>
            <person name="Morton B.R."/>
            <person name="Clegg M.T."/>
            <person name="Duvall M.R."/>
        </authorList>
    </citation>
    <scope>NUCLEOTIDE SEQUENCE [LARGE SCALE GENOMIC DNA]</scope>
    <source>
        <strain evidence="2">Cupriavidus taiwanensis LMG 19425</strain>
    </source>
</reference>
<accession>A0A375IFU2</accession>
<keyword evidence="1" id="KW-0472">Membrane</keyword>
<evidence type="ECO:0000256" key="1">
    <source>
        <dbReference type="SAM" id="Phobius"/>
    </source>
</evidence>
<keyword evidence="1" id="KW-0812">Transmembrane</keyword>